<organism evidence="1">
    <name type="scientific">bioreactor metagenome</name>
    <dbReference type="NCBI Taxonomy" id="1076179"/>
    <lineage>
        <taxon>unclassified sequences</taxon>
        <taxon>metagenomes</taxon>
        <taxon>ecological metagenomes</taxon>
    </lineage>
</organism>
<dbReference type="EMBL" id="VSSQ01054311">
    <property type="protein sequence ID" value="MPN08283.1"/>
    <property type="molecule type" value="Genomic_DNA"/>
</dbReference>
<evidence type="ECO:0000313" key="1">
    <source>
        <dbReference type="EMBL" id="MPN08283.1"/>
    </source>
</evidence>
<gene>
    <name evidence="1" type="ORF">SDC9_155565</name>
</gene>
<sequence>MKNGRTKDDKGVAIQTHIDNILQERKGKEQQGYENDTYYFWCGTDGNGKIVNDMFSLEHKLYYPILERMKESINILIISISEQSTQDNDSTPGDSEINLSNWGRNDKTRYEYDPITISRIFEHCQKTDVFDDQISLSDFTMAIDNTDFKDIVEKCAKRKKKSKCMSVINKLSKVISSEWYRKTAHSINTEPTRISGISVPCGWKKELDDIK</sequence>
<reference evidence="1" key="1">
    <citation type="submission" date="2019-08" db="EMBL/GenBank/DDBJ databases">
        <authorList>
            <person name="Kucharzyk K."/>
            <person name="Murdoch R.W."/>
            <person name="Higgins S."/>
            <person name="Loffler F."/>
        </authorList>
    </citation>
    <scope>NUCLEOTIDE SEQUENCE</scope>
</reference>
<comment type="caution">
    <text evidence="1">The sequence shown here is derived from an EMBL/GenBank/DDBJ whole genome shotgun (WGS) entry which is preliminary data.</text>
</comment>
<accession>A0A645F727</accession>
<protein>
    <submittedName>
        <fullName evidence="1">Uncharacterized protein</fullName>
    </submittedName>
</protein>
<dbReference type="AlphaFoldDB" id="A0A645F727"/>
<proteinExistence type="predicted"/>
<name>A0A645F727_9ZZZZ</name>